<comment type="caution">
    <text evidence="3">The sequence shown here is derived from an EMBL/GenBank/DDBJ whole genome shotgun (WGS) entry which is preliminary data.</text>
</comment>
<dbReference type="InterPro" id="IPR000182">
    <property type="entry name" value="GNAT_dom"/>
</dbReference>
<dbReference type="RefSeq" id="WP_114028701.1">
    <property type="nucleotide sequence ID" value="NZ_QOIL01000005.1"/>
</dbReference>
<keyword evidence="4" id="KW-1185">Reference proteome</keyword>
<gene>
    <name evidence="3" type="ORF">DQ384_11450</name>
</gene>
<dbReference type="InterPro" id="IPR045057">
    <property type="entry name" value="Gcn5-rel_NAT"/>
</dbReference>
<dbReference type="Proteomes" id="UP000253094">
    <property type="component" value="Unassembled WGS sequence"/>
</dbReference>
<dbReference type="PANTHER" id="PTHR31435:SF10">
    <property type="entry name" value="BSR4717 PROTEIN"/>
    <property type="match status" value="1"/>
</dbReference>
<evidence type="ECO:0000259" key="1">
    <source>
        <dbReference type="PROSITE" id="PS51186"/>
    </source>
</evidence>
<dbReference type="InterPro" id="IPR031165">
    <property type="entry name" value="GNAT_YJDJ"/>
</dbReference>
<sequence>MEHAVEVADNAEAKRYEIRVDGKLAGFADYRLRADRMIFTHTEIGDEYEGQGLGSRLIRVALDGARDTGLSVVPRCPFVARFIERHPEYQDLLAAGPDAEGAETAR</sequence>
<dbReference type="AlphaFoldDB" id="A0A367FLP7"/>
<name>A0A367FLP7_9ACTN</name>
<dbReference type="Gene3D" id="3.40.630.30">
    <property type="match status" value="1"/>
</dbReference>
<reference evidence="3 4" key="1">
    <citation type="submission" date="2018-06" db="EMBL/GenBank/DDBJ databases">
        <title>Sphaerisporangium craniellae sp. nov., isolated from a marine sponge in the South China Sea.</title>
        <authorList>
            <person name="Li L."/>
        </authorList>
    </citation>
    <scope>NUCLEOTIDE SEQUENCE [LARGE SCALE GENOMIC DNA]</scope>
    <source>
        <strain evidence="3 4">CCTCC AA 208026</strain>
    </source>
</reference>
<feature type="domain" description="N-acetyltransferase" evidence="2">
    <location>
        <begin position="8"/>
        <end position="94"/>
    </location>
</feature>
<feature type="domain" description="N-acetyltransferase" evidence="1">
    <location>
        <begin position="1"/>
        <end position="106"/>
    </location>
</feature>
<keyword evidence="3" id="KW-0808">Transferase</keyword>
<evidence type="ECO:0000313" key="3">
    <source>
        <dbReference type="EMBL" id="RCG31323.1"/>
    </source>
</evidence>
<dbReference type="PANTHER" id="PTHR31435">
    <property type="entry name" value="PROTEIN NATD1"/>
    <property type="match status" value="1"/>
</dbReference>
<dbReference type="Pfam" id="PF14542">
    <property type="entry name" value="Acetyltransf_CG"/>
    <property type="match status" value="1"/>
</dbReference>
<dbReference type="GO" id="GO:0016747">
    <property type="term" value="F:acyltransferase activity, transferring groups other than amino-acyl groups"/>
    <property type="evidence" value="ECO:0007669"/>
    <property type="project" value="InterPro"/>
</dbReference>
<dbReference type="InterPro" id="IPR016181">
    <property type="entry name" value="Acyl_CoA_acyltransferase"/>
</dbReference>
<dbReference type="PROSITE" id="PS51729">
    <property type="entry name" value="GNAT_YJDJ"/>
    <property type="match status" value="1"/>
</dbReference>
<dbReference type="SUPFAM" id="SSF55729">
    <property type="entry name" value="Acyl-CoA N-acyltransferases (Nat)"/>
    <property type="match status" value="1"/>
</dbReference>
<dbReference type="EMBL" id="QOIL01000005">
    <property type="protein sequence ID" value="RCG31323.1"/>
    <property type="molecule type" value="Genomic_DNA"/>
</dbReference>
<dbReference type="OrthoDB" id="5405911at2"/>
<evidence type="ECO:0000259" key="2">
    <source>
        <dbReference type="PROSITE" id="PS51729"/>
    </source>
</evidence>
<accession>A0A367FLP7</accession>
<dbReference type="CDD" id="cd04301">
    <property type="entry name" value="NAT_SF"/>
    <property type="match status" value="1"/>
</dbReference>
<proteinExistence type="predicted"/>
<evidence type="ECO:0000313" key="4">
    <source>
        <dbReference type="Proteomes" id="UP000253094"/>
    </source>
</evidence>
<protein>
    <submittedName>
        <fullName evidence="3">N-acetyltransferase</fullName>
    </submittedName>
</protein>
<dbReference type="PROSITE" id="PS51186">
    <property type="entry name" value="GNAT"/>
    <property type="match status" value="1"/>
</dbReference>
<organism evidence="3 4">
    <name type="scientific">Sphaerisporangium album</name>
    <dbReference type="NCBI Taxonomy" id="509200"/>
    <lineage>
        <taxon>Bacteria</taxon>
        <taxon>Bacillati</taxon>
        <taxon>Actinomycetota</taxon>
        <taxon>Actinomycetes</taxon>
        <taxon>Streptosporangiales</taxon>
        <taxon>Streptosporangiaceae</taxon>
        <taxon>Sphaerisporangium</taxon>
    </lineage>
</organism>